<reference evidence="4 5" key="2">
    <citation type="submission" date="2018-12" db="EMBL/GenBank/DDBJ databases">
        <title>Rhizobacter gummiphilus sp. nov., a rubber-degrading bacterium isolated from the soil of a botanical garden in Japan.</title>
        <authorList>
            <person name="Shunsuke S.S."/>
        </authorList>
    </citation>
    <scope>NUCLEOTIDE SEQUENCE [LARGE SCALE GENOMIC DNA]</scope>
    <source>
        <strain evidence="4 5">S-16</strain>
    </source>
</reference>
<evidence type="ECO:0000256" key="1">
    <source>
        <dbReference type="ARBA" id="ARBA00004418"/>
    </source>
</evidence>
<dbReference type="AlphaFoldDB" id="A0A3N7IWE6"/>
<evidence type="ECO:0000313" key="5">
    <source>
        <dbReference type="Proteomes" id="UP000267464"/>
    </source>
</evidence>
<keyword evidence="3" id="KW-0732">Signal</keyword>
<feature type="chain" id="PRO_5018154508" evidence="3">
    <location>
        <begin position="22"/>
        <end position="414"/>
    </location>
</feature>
<dbReference type="EMBL" id="QUSW01000005">
    <property type="protein sequence ID" value="RQP23102.1"/>
    <property type="molecule type" value="Genomic_DNA"/>
</dbReference>
<dbReference type="PANTHER" id="PTHR43649">
    <property type="entry name" value="ARABINOSE-BINDING PROTEIN-RELATED"/>
    <property type="match status" value="1"/>
</dbReference>
<evidence type="ECO:0000256" key="3">
    <source>
        <dbReference type="SAM" id="SignalP"/>
    </source>
</evidence>
<dbReference type="InterPro" id="IPR006059">
    <property type="entry name" value="SBP"/>
</dbReference>
<dbReference type="Pfam" id="PF01547">
    <property type="entry name" value="SBP_bac_1"/>
    <property type="match status" value="1"/>
</dbReference>
<keyword evidence="5" id="KW-1185">Reference proteome</keyword>
<accession>A0A3N7IWE6</accession>
<name>A0A3N7IWE6_9BURK</name>
<dbReference type="InterPro" id="IPR050490">
    <property type="entry name" value="Bact_solute-bd_prot1"/>
</dbReference>
<evidence type="ECO:0000313" key="4">
    <source>
        <dbReference type="EMBL" id="RQP23102.1"/>
    </source>
</evidence>
<dbReference type="PANTHER" id="PTHR43649:SF32">
    <property type="entry name" value="SUGAR BINDING SECRETED PROTEIN"/>
    <property type="match status" value="1"/>
</dbReference>
<organism evidence="4 5">
    <name type="scientific">Piscinibacter terrae</name>
    <dbReference type="NCBI Taxonomy" id="2496871"/>
    <lineage>
        <taxon>Bacteria</taxon>
        <taxon>Pseudomonadati</taxon>
        <taxon>Pseudomonadota</taxon>
        <taxon>Betaproteobacteria</taxon>
        <taxon>Burkholderiales</taxon>
        <taxon>Sphaerotilaceae</taxon>
        <taxon>Piscinibacter</taxon>
    </lineage>
</organism>
<protein>
    <submittedName>
        <fullName evidence="4">Extracellular solute-binding protein</fullName>
    </submittedName>
</protein>
<comment type="caution">
    <text evidence="4">The sequence shown here is derived from an EMBL/GenBank/DDBJ whole genome shotgun (WGS) entry which is preliminary data.</text>
</comment>
<dbReference type="SUPFAM" id="SSF53850">
    <property type="entry name" value="Periplasmic binding protein-like II"/>
    <property type="match status" value="1"/>
</dbReference>
<proteinExistence type="inferred from homology"/>
<comment type="subcellular location">
    <subcellularLocation>
        <location evidence="1">Periplasm</location>
    </subcellularLocation>
</comment>
<feature type="signal peptide" evidence="3">
    <location>
        <begin position="1"/>
        <end position="21"/>
    </location>
</feature>
<dbReference type="Proteomes" id="UP000267464">
    <property type="component" value="Unassembled WGS sequence"/>
</dbReference>
<dbReference type="OrthoDB" id="9808332at2"/>
<comment type="similarity">
    <text evidence="2">Belongs to the bacterial solute-binding protein 1 family.</text>
</comment>
<evidence type="ECO:0000256" key="2">
    <source>
        <dbReference type="ARBA" id="ARBA00008520"/>
    </source>
</evidence>
<reference evidence="4 5" key="1">
    <citation type="submission" date="2018-08" db="EMBL/GenBank/DDBJ databases">
        <authorList>
            <person name="Khan S.A."/>
            <person name="Jeon C.O."/>
            <person name="Chun B.H."/>
            <person name="Jeong S.E."/>
        </authorList>
    </citation>
    <scope>NUCLEOTIDE SEQUENCE [LARGE SCALE GENOMIC DNA]</scope>
    <source>
        <strain evidence="4 5">S-16</strain>
    </source>
</reference>
<dbReference type="Gene3D" id="3.40.190.10">
    <property type="entry name" value="Periplasmic binding protein-like II"/>
    <property type="match status" value="1"/>
</dbReference>
<dbReference type="RefSeq" id="WP_124541847.1">
    <property type="nucleotide sequence ID" value="NZ_QUSW01000005.1"/>
</dbReference>
<gene>
    <name evidence="4" type="ORF">DZC73_18445</name>
</gene>
<sequence>MKPVVLAAAVFAAALSFAARAEQVTLTVAAFPAVDKIVKSAIPAFKKLHPNVEIKVVGREYADHHNAMVTSLATGTGLPDVMAVELGFLGRFAEGKTLEDLSKPPYNGGQYTKKFVPFTIPLATNSAGELSAIPTDIGPGTLFYRDDILKKAGVTEKDLTTSWESYIEAGKKIKASTGAYLLAGANDIQRIVIRTGLKDGEGVFFDKNNKTLVDSPRFVRSFELAKQVRDAKLDAKIGAWSNEWSEAFKRGTVATQMMGAWLGGHLQNWLAPNTKGMWRAADLPGGAYGSWGGTFYAIPKKGANKEIAWEFIKFMTLNKDQQLAGFKQEDAFPALLDAQNDPFYEQPVEFFGGQKVRVLWRNAVPKIPAIDVAKHDPVAEEVIATELDKVLEQGKDIKAALADAKALIERRSRR</sequence>
<dbReference type="GO" id="GO:0042597">
    <property type="term" value="C:periplasmic space"/>
    <property type="evidence" value="ECO:0007669"/>
    <property type="project" value="UniProtKB-SubCell"/>
</dbReference>